<dbReference type="InterPro" id="IPR011598">
    <property type="entry name" value="bHLH_dom"/>
</dbReference>
<sequence>MMYNGNRPSSFGQLVITKNEATIRSDNTYGQVVDPKLNTSRTKIPTKKVHETERTGRLKLRRARANARERTRMHGLNSALDVLRKHIPLSTIPVETVSSCKSLRILTDNLPPLHPGMGLATESPACGAQNQVDFDRSIVLKSGFRNYKKRLPGEALVIGSASQKVNRPGGLEMSVVWRDLLDRQQWYHIGKKRQECVEHFKKKIIIESRKTLRVVGPSNVPLLVHKHDIPGNP</sequence>
<dbReference type="GO" id="GO:0045944">
    <property type="term" value="P:positive regulation of transcription by RNA polymerase II"/>
    <property type="evidence" value="ECO:0007669"/>
    <property type="project" value="TreeGrafter"/>
</dbReference>
<feature type="domain" description="BHLH" evidence="1">
    <location>
        <begin position="60"/>
        <end position="113"/>
    </location>
</feature>
<dbReference type="EMBL" id="QNGE01001868">
    <property type="protein sequence ID" value="KAA3676669.1"/>
    <property type="molecule type" value="Genomic_DNA"/>
</dbReference>
<dbReference type="GO" id="GO:0061564">
    <property type="term" value="P:axon development"/>
    <property type="evidence" value="ECO:0007669"/>
    <property type="project" value="TreeGrafter"/>
</dbReference>
<dbReference type="PANTHER" id="PTHR19290">
    <property type="entry name" value="BASIC HELIX-LOOP-HELIX PROTEIN NEUROGENIN-RELATED"/>
    <property type="match status" value="1"/>
</dbReference>
<dbReference type="PROSITE" id="PS50888">
    <property type="entry name" value="BHLH"/>
    <property type="match status" value="1"/>
</dbReference>
<dbReference type="GO" id="GO:0070888">
    <property type="term" value="F:E-box binding"/>
    <property type="evidence" value="ECO:0007669"/>
    <property type="project" value="TreeGrafter"/>
</dbReference>
<evidence type="ECO:0000259" key="1">
    <source>
        <dbReference type="PROSITE" id="PS50888"/>
    </source>
</evidence>
<dbReference type="SUPFAM" id="SSF47459">
    <property type="entry name" value="HLH, helix-loop-helix DNA-binding domain"/>
    <property type="match status" value="1"/>
</dbReference>
<dbReference type="InterPro" id="IPR050359">
    <property type="entry name" value="bHLH_transcription_factors"/>
</dbReference>
<reference evidence="2 3" key="1">
    <citation type="journal article" date="2019" name="Gigascience">
        <title>Whole-genome sequence of the oriental lung fluke Paragonimus westermani.</title>
        <authorList>
            <person name="Oey H."/>
            <person name="Zakrzewski M."/>
            <person name="Narain K."/>
            <person name="Devi K.R."/>
            <person name="Agatsuma T."/>
            <person name="Nawaratna S."/>
            <person name="Gobert G.N."/>
            <person name="Jones M.K."/>
            <person name="Ragan M.A."/>
            <person name="McManus D.P."/>
            <person name="Krause L."/>
        </authorList>
    </citation>
    <scope>NUCLEOTIDE SEQUENCE [LARGE SCALE GENOMIC DNA]</scope>
    <source>
        <strain evidence="2 3">IND2009</strain>
    </source>
</reference>
<dbReference type="Proteomes" id="UP000324629">
    <property type="component" value="Unassembled WGS sequence"/>
</dbReference>
<dbReference type="InterPro" id="IPR036638">
    <property type="entry name" value="HLH_DNA-bd_sf"/>
</dbReference>
<dbReference type="GO" id="GO:0000981">
    <property type="term" value="F:DNA-binding transcription factor activity, RNA polymerase II-specific"/>
    <property type="evidence" value="ECO:0007669"/>
    <property type="project" value="TreeGrafter"/>
</dbReference>
<dbReference type="Pfam" id="PF00010">
    <property type="entry name" value="HLH"/>
    <property type="match status" value="1"/>
</dbReference>
<dbReference type="GO" id="GO:0046983">
    <property type="term" value="F:protein dimerization activity"/>
    <property type="evidence" value="ECO:0007669"/>
    <property type="project" value="InterPro"/>
</dbReference>
<evidence type="ECO:0000313" key="3">
    <source>
        <dbReference type="Proteomes" id="UP000324629"/>
    </source>
</evidence>
<gene>
    <name evidence="2" type="ORF">DEA37_0005118</name>
</gene>
<dbReference type="Gene3D" id="4.10.280.10">
    <property type="entry name" value="Helix-loop-helix DNA-binding domain"/>
    <property type="match status" value="1"/>
</dbReference>
<accession>A0A5J4NMP9</accession>
<comment type="caution">
    <text evidence="2">The sequence shown here is derived from an EMBL/GenBank/DDBJ whole genome shotgun (WGS) entry which is preliminary data.</text>
</comment>
<proteinExistence type="predicted"/>
<name>A0A5J4NMP9_9TREM</name>
<organism evidence="2 3">
    <name type="scientific">Paragonimus westermani</name>
    <dbReference type="NCBI Taxonomy" id="34504"/>
    <lineage>
        <taxon>Eukaryota</taxon>
        <taxon>Metazoa</taxon>
        <taxon>Spiralia</taxon>
        <taxon>Lophotrochozoa</taxon>
        <taxon>Platyhelminthes</taxon>
        <taxon>Trematoda</taxon>
        <taxon>Digenea</taxon>
        <taxon>Plagiorchiida</taxon>
        <taxon>Troglotremata</taxon>
        <taxon>Troglotrematidae</taxon>
        <taxon>Paragonimus</taxon>
    </lineage>
</organism>
<dbReference type="GO" id="GO:0005634">
    <property type="term" value="C:nucleus"/>
    <property type="evidence" value="ECO:0007669"/>
    <property type="project" value="TreeGrafter"/>
</dbReference>
<dbReference type="GO" id="GO:0007423">
    <property type="term" value="P:sensory organ development"/>
    <property type="evidence" value="ECO:0007669"/>
    <property type="project" value="TreeGrafter"/>
</dbReference>
<dbReference type="PANTHER" id="PTHR19290:SF134">
    <property type="entry name" value="NEUROGENIC DIFFERENTIATION FACTOR 1"/>
    <property type="match status" value="1"/>
</dbReference>
<evidence type="ECO:0000313" key="2">
    <source>
        <dbReference type="EMBL" id="KAA3676669.1"/>
    </source>
</evidence>
<keyword evidence="3" id="KW-1185">Reference proteome</keyword>
<dbReference type="AlphaFoldDB" id="A0A5J4NMP9"/>
<protein>
    <recommendedName>
        <fullName evidence="1">BHLH domain-containing protein</fullName>
    </recommendedName>
</protein>